<accession>A0A0E9RZ64</accession>
<organism evidence="1">
    <name type="scientific">Anguilla anguilla</name>
    <name type="common">European freshwater eel</name>
    <name type="synonym">Muraena anguilla</name>
    <dbReference type="NCBI Taxonomy" id="7936"/>
    <lineage>
        <taxon>Eukaryota</taxon>
        <taxon>Metazoa</taxon>
        <taxon>Chordata</taxon>
        <taxon>Craniata</taxon>
        <taxon>Vertebrata</taxon>
        <taxon>Euteleostomi</taxon>
        <taxon>Actinopterygii</taxon>
        <taxon>Neopterygii</taxon>
        <taxon>Teleostei</taxon>
        <taxon>Anguilliformes</taxon>
        <taxon>Anguillidae</taxon>
        <taxon>Anguilla</taxon>
    </lineage>
</organism>
<dbReference type="AlphaFoldDB" id="A0A0E9RZ64"/>
<reference evidence="1" key="1">
    <citation type="submission" date="2014-11" db="EMBL/GenBank/DDBJ databases">
        <authorList>
            <person name="Amaro Gonzalez C."/>
        </authorList>
    </citation>
    <scope>NUCLEOTIDE SEQUENCE</scope>
</reference>
<protein>
    <submittedName>
        <fullName evidence="1">Uncharacterized protein</fullName>
    </submittedName>
</protein>
<name>A0A0E9RZ64_ANGAN</name>
<evidence type="ECO:0000313" key="1">
    <source>
        <dbReference type="EMBL" id="JAH34192.1"/>
    </source>
</evidence>
<reference evidence="1" key="2">
    <citation type="journal article" date="2015" name="Fish Shellfish Immunol.">
        <title>Early steps in the European eel (Anguilla anguilla)-Vibrio vulnificus interaction in the gills: Role of the RtxA13 toxin.</title>
        <authorList>
            <person name="Callol A."/>
            <person name="Pajuelo D."/>
            <person name="Ebbesson L."/>
            <person name="Teles M."/>
            <person name="MacKenzie S."/>
            <person name="Amaro C."/>
        </authorList>
    </citation>
    <scope>NUCLEOTIDE SEQUENCE</scope>
</reference>
<proteinExistence type="predicted"/>
<dbReference type="EMBL" id="GBXM01074385">
    <property type="protein sequence ID" value="JAH34192.1"/>
    <property type="molecule type" value="Transcribed_RNA"/>
</dbReference>
<sequence length="69" mass="7788">MKCGPPIEIPLLAVYPFTVASEDALKRTRLPHRRLLKRAADAREERVARRSGRFLSGRVVSESAENVSR</sequence>